<dbReference type="OrthoDB" id="3237269at2759"/>
<dbReference type="Pfam" id="PF21365">
    <property type="entry name" value="Glyco_hydro_31_3rd"/>
    <property type="match status" value="1"/>
</dbReference>
<keyword evidence="4" id="KW-0732">Signal</keyword>
<dbReference type="InterPro" id="IPR013780">
    <property type="entry name" value="Glyco_hydro_b"/>
</dbReference>
<organism evidence="15">
    <name type="scientific">Cyprideis torosa</name>
    <dbReference type="NCBI Taxonomy" id="163714"/>
    <lineage>
        <taxon>Eukaryota</taxon>
        <taxon>Metazoa</taxon>
        <taxon>Ecdysozoa</taxon>
        <taxon>Arthropoda</taxon>
        <taxon>Crustacea</taxon>
        <taxon>Oligostraca</taxon>
        <taxon>Ostracoda</taxon>
        <taxon>Podocopa</taxon>
        <taxon>Podocopida</taxon>
        <taxon>Cytherocopina</taxon>
        <taxon>Cytheroidea</taxon>
        <taxon>Cytherideidae</taxon>
        <taxon>Cyprideis</taxon>
    </lineage>
</organism>
<gene>
    <name evidence="15" type="ORF">CTOB1V02_LOCUS11943</name>
</gene>
<dbReference type="CDD" id="cd14752">
    <property type="entry name" value="GH31_N"/>
    <property type="match status" value="1"/>
</dbReference>
<comment type="pathway">
    <text evidence="2">Glycan metabolism; N-glycan metabolism.</text>
</comment>
<name>A0A7R8WS91_9CRUS</name>
<proteinExistence type="inferred from homology"/>
<evidence type="ECO:0000256" key="10">
    <source>
        <dbReference type="RuleBase" id="RU361185"/>
    </source>
</evidence>
<protein>
    <recommendedName>
        <fullName evidence="9">Glucosidase II subunit alpha</fullName>
    </recommendedName>
</protein>
<dbReference type="InterPro" id="IPR000322">
    <property type="entry name" value="Glyco_hydro_31_TIM"/>
</dbReference>
<dbReference type="Gene3D" id="2.60.40.1760">
    <property type="entry name" value="glycosyl hydrolase (family 31)"/>
    <property type="match status" value="1"/>
</dbReference>
<dbReference type="AlphaFoldDB" id="A0A7R8WS91"/>
<dbReference type="GO" id="GO:0030246">
    <property type="term" value="F:carbohydrate binding"/>
    <property type="evidence" value="ECO:0007669"/>
    <property type="project" value="InterPro"/>
</dbReference>
<dbReference type="GO" id="GO:0006491">
    <property type="term" value="P:N-glycan processing"/>
    <property type="evidence" value="ECO:0007669"/>
    <property type="project" value="TreeGrafter"/>
</dbReference>
<evidence type="ECO:0000259" key="11">
    <source>
        <dbReference type="Pfam" id="PF01055"/>
    </source>
</evidence>
<evidence type="ECO:0000259" key="13">
    <source>
        <dbReference type="Pfam" id="PF17137"/>
    </source>
</evidence>
<dbReference type="EMBL" id="OB667818">
    <property type="protein sequence ID" value="CAD7234125.1"/>
    <property type="molecule type" value="Genomic_DNA"/>
</dbReference>
<dbReference type="GO" id="GO:0090599">
    <property type="term" value="F:alpha-glucosidase activity"/>
    <property type="evidence" value="ECO:0007669"/>
    <property type="project" value="TreeGrafter"/>
</dbReference>
<comment type="similarity">
    <text evidence="3 10">Belongs to the glycosyl hydrolase 31 family.</text>
</comment>
<dbReference type="InterPro" id="IPR017853">
    <property type="entry name" value="GH"/>
</dbReference>
<evidence type="ECO:0000256" key="4">
    <source>
        <dbReference type="ARBA" id="ARBA00022729"/>
    </source>
</evidence>
<dbReference type="CDD" id="cd06603">
    <property type="entry name" value="GH31_GANC_GANAB_alpha"/>
    <property type="match status" value="1"/>
</dbReference>
<dbReference type="Pfam" id="PF01055">
    <property type="entry name" value="Glyco_hydro_31_2nd"/>
    <property type="match status" value="1"/>
</dbReference>
<evidence type="ECO:0000256" key="2">
    <source>
        <dbReference type="ARBA" id="ARBA00004833"/>
    </source>
</evidence>
<evidence type="ECO:0000256" key="6">
    <source>
        <dbReference type="ARBA" id="ARBA00022824"/>
    </source>
</evidence>
<dbReference type="InterPro" id="IPR048395">
    <property type="entry name" value="Glyco_hydro_31_C"/>
</dbReference>
<sequence>MSELVEVERSTQLIRLKNSAGPTMAELHFSPIRLDFMDANKSVLVSLNSRGMLEFEHFRKRKPTEGEQVEEGVPVDEEEEPGMWEESFGTHRDSKPHGPSAISLDASFPGAKEVYGIPEHADTFALKDTSGTDPYRLYNLDVFEYEIGNPMALYGSVPFMIALGNRGTAVGVFWHNPSETWVDISKDSSNVVTQIVSMMAGTEKIPKVETQWISEAGIIDMFVLLGPGPKDVMRQYAALTGPTFLPPLWSLGLHNSRWNYNNEDDVRQVDAGFDAVDFPYDVMWLDIEHTDDKKYFTWDPVKFANPKAMIDNVASKGRKMVTIVDPHIKRDSSYFLHNDATSKGLYVKQSDGVTDYEGWCWPGSSGYLDFLKPETRKYWEERFLLENYQGSTLDLFTWNDMNEPSVFSGPEVTMHKDAIHHGGFEHRELHNANGFYFHWNTYLAHLRRAPNLRPFVLTRSFFSGSQRYAAVWTGDNMADWSHLDYTTAMLLSHSVTGISFIGADIGGFFNSPDAEMLVRWYQAAAFQPFARVHAHIETRRREPWLFDTDSLHRMRQAVRIRYSVLPLWYTLFYEATLSGVPPMRPIWMEFPAEEAAWTEQDSFMLGDVLLVRPVTTQGAKSVNVYFPGKEGTDLWYNFFGFHPVHHLGFQSLAVDMNTIPIYQRSGTILPKRERIRRSASLTLRDPFTLVVAVNATGQAHGSLYMDDGETFDYQKGKYLYLEFTFDQGKLSSKLKSGGDFQTDAWLERVVVLGLEREPSHVQLQEENAVESHELRWSHDPSSGAVVIRKPGVQMGVAWSISIN</sequence>
<dbReference type="Gene3D" id="3.20.20.80">
    <property type="entry name" value="Glycosidases"/>
    <property type="match status" value="1"/>
</dbReference>
<dbReference type="FunFam" id="3.20.20.80:FF:000039">
    <property type="entry name" value="Glucosidase, alpha neutral C"/>
    <property type="match status" value="1"/>
</dbReference>
<feature type="domain" description="DUF5110" evidence="13">
    <location>
        <begin position="688"/>
        <end position="742"/>
    </location>
</feature>
<comment type="subcellular location">
    <subcellularLocation>
        <location evidence="1">Endoplasmic reticulum</location>
    </subcellularLocation>
</comment>
<keyword evidence="6" id="KW-0256">Endoplasmic reticulum</keyword>
<reference evidence="15" key="1">
    <citation type="submission" date="2020-11" db="EMBL/GenBank/DDBJ databases">
        <authorList>
            <person name="Tran Van P."/>
        </authorList>
    </citation>
    <scope>NUCLEOTIDE SEQUENCE</scope>
</reference>
<accession>A0A7R8WS91</accession>
<evidence type="ECO:0000259" key="14">
    <source>
        <dbReference type="Pfam" id="PF21365"/>
    </source>
</evidence>
<evidence type="ECO:0000256" key="8">
    <source>
        <dbReference type="ARBA" id="ARBA00023295"/>
    </source>
</evidence>
<feature type="domain" description="Glycosyl hydrolase family 31 C-terminal" evidence="14">
    <location>
        <begin position="579"/>
        <end position="669"/>
    </location>
</feature>
<dbReference type="InterPro" id="IPR011013">
    <property type="entry name" value="Gal_mutarotase_sf_dom"/>
</dbReference>
<evidence type="ECO:0000256" key="5">
    <source>
        <dbReference type="ARBA" id="ARBA00022801"/>
    </source>
</evidence>
<evidence type="ECO:0000256" key="9">
    <source>
        <dbReference type="ARBA" id="ARBA00042895"/>
    </source>
</evidence>
<dbReference type="SUPFAM" id="SSF74650">
    <property type="entry name" value="Galactose mutarotase-like"/>
    <property type="match status" value="1"/>
</dbReference>
<dbReference type="Pfam" id="PF13802">
    <property type="entry name" value="Gal_mutarotas_2"/>
    <property type="match status" value="1"/>
</dbReference>
<evidence type="ECO:0000259" key="12">
    <source>
        <dbReference type="Pfam" id="PF13802"/>
    </source>
</evidence>
<evidence type="ECO:0000256" key="3">
    <source>
        <dbReference type="ARBA" id="ARBA00007806"/>
    </source>
</evidence>
<evidence type="ECO:0000256" key="1">
    <source>
        <dbReference type="ARBA" id="ARBA00004240"/>
    </source>
</evidence>
<dbReference type="GO" id="GO:0005783">
    <property type="term" value="C:endoplasmic reticulum"/>
    <property type="evidence" value="ECO:0007669"/>
    <property type="project" value="UniProtKB-SubCell"/>
</dbReference>
<feature type="domain" description="Glycoside hydrolase family 31 N-terminal" evidence="12">
    <location>
        <begin position="12"/>
        <end position="183"/>
    </location>
</feature>
<dbReference type="GO" id="GO:0005975">
    <property type="term" value="P:carbohydrate metabolic process"/>
    <property type="evidence" value="ECO:0007669"/>
    <property type="project" value="InterPro"/>
</dbReference>
<dbReference type="InterPro" id="IPR033403">
    <property type="entry name" value="DUF5110"/>
</dbReference>
<dbReference type="FunFam" id="2.60.40.1180:FF:000023">
    <property type="entry name" value="neutral alpha-glucosidase AB isoform X2"/>
    <property type="match status" value="1"/>
</dbReference>
<feature type="domain" description="Glycoside hydrolase family 31 TIM barrel" evidence="11">
    <location>
        <begin position="244"/>
        <end position="571"/>
    </location>
</feature>
<dbReference type="Pfam" id="PF17137">
    <property type="entry name" value="DUF5110"/>
    <property type="match status" value="1"/>
</dbReference>
<dbReference type="Gene3D" id="2.60.40.1180">
    <property type="entry name" value="Golgi alpha-mannosidase II"/>
    <property type="match status" value="2"/>
</dbReference>
<evidence type="ECO:0000313" key="15">
    <source>
        <dbReference type="EMBL" id="CAD7234125.1"/>
    </source>
</evidence>
<dbReference type="InterPro" id="IPR025887">
    <property type="entry name" value="Glyco_hydro_31_N_dom"/>
</dbReference>
<keyword evidence="7" id="KW-0325">Glycoprotein</keyword>
<dbReference type="SUPFAM" id="SSF51011">
    <property type="entry name" value="Glycosyl hydrolase domain"/>
    <property type="match status" value="1"/>
</dbReference>
<dbReference type="SUPFAM" id="SSF51445">
    <property type="entry name" value="(Trans)glycosidases"/>
    <property type="match status" value="1"/>
</dbReference>
<dbReference type="PANTHER" id="PTHR22762">
    <property type="entry name" value="ALPHA-GLUCOSIDASE"/>
    <property type="match status" value="1"/>
</dbReference>
<evidence type="ECO:0000256" key="7">
    <source>
        <dbReference type="ARBA" id="ARBA00023180"/>
    </source>
</evidence>
<keyword evidence="8 10" id="KW-0326">Glycosidase</keyword>
<dbReference type="PANTHER" id="PTHR22762:SF54">
    <property type="entry name" value="BCDNA.GH04962"/>
    <property type="match status" value="1"/>
</dbReference>
<keyword evidence="5 10" id="KW-0378">Hydrolase</keyword>